<keyword evidence="4" id="KW-1185">Reference proteome</keyword>
<dbReference type="InterPro" id="IPR007112">
    <property type="entry name" value="Expansin/allergen_DPBB_dom"/>
</dbReference>
<reference evidence="3" key="1">
    <citation type="journal article" date="2023" name="Plant J.">
        <title>The genome of the king protea, Protea cynaroides.</title>
        <authorList>
            <person name="Chang J."/>
            <person name="Duong T.A."/>
            <person name="Schoeman C."/>
            <person name="Ma X."/>
            <person name="Roodt D."/>
            <person name="Barker N."/>
            <person name="Li Z."/>
            <person name="Van de Peer Y."/>
            <person name="Mizrachi E."/>
        </authorList>
    </citation>
    <scope>NUCLEOTIDE SEQUENCE</scope>
    <source>
        <tissue evidence="3">Young leaves</tissue>
    </source>
</reference>
<evidence type="ECO:0000256" key="1">
    <source>
        <dbReference type="SAM" id="SignalP"/>
    </source>
</evidence>
<gene>
    <name evidence="3" type="ORF">NE237_026861</name>
</gene>
<dbReference type="SUPFAM" id="SSF50685">
    <property type="entry name" value="Barwin-like endoglucanases"/>
    <property type="match status" value="1"/>
</dbReference>
<proteinExistence type="predicted"/>
<protein>
    <recommendedName>
        <fullName evidence="2">Expansin-like EG45 domain-containing protein</fullName>
    </recommendedName>
</protein>
<evidence type="ECO:0000313" key="4">
    <source>
        <dbReference type="Proteomes" id="UP001141806"/>
    </source>
</evidence>
<dbReference type="EMBL" id="JAMYWD010000012">
    <property type="protein sequence ID" value="KAJ4950029.1"/>
    <property type="molecule type" value="Genomic_DNA"/>
</dbReference>
<dbReference type="Gene3D" id="2.40.40.10">
    <property type="entry name" value="RlpA-like domain"/>
    <property type="match status" value="1"/>
</dbReference>
<name>A0A9Q0JRE0_9MAGN</name>
<comment type="caution">
    <text evidence="3">The sequence shown here is derived from an EMBL/GenBank/DDBJ whole genome shotgun (WGS) entry which is preliminary data.</text>
</comment>
<accession>A0A9Q0JRE0</accession>
<organism evidence="3 4">
    <name type="scientific">Protea cynaroides</name>
    <dbReference type="NCBI Taxonomy" id="273540"/>
    <lineage>
        <taxon>Eukaryota</taxon>
        <taxon>Viridiplantae</taxon>
        <taxon>Streptophyta</taxon>
        <taxon>Embryophyta</taxon>
        <taxon>Tracheophyta</taxon>
        <taxon>Spermatophyta</taxon>
        <taxon>Magnoliopsida</taxon>
        <taxon>Proteales</taxon>
        <taxon>Proteaceae</taxon>
        <taxon>Protea</taxon>
    </lineage>
</organism>
<feature type="chain" id="PRO_5040333247" description="Expansin-like EG45 domain-containing protein" evidence="1">
    <location>
        <begin position="29"/>
        <end position="143"/>
    </location>
</feature>
<dbReference type="CDD" id="cd22269">
    <property type="entry name" value="DPBB_EG45-like"/>
    <property type="match status" value="1"/>
</dbReference>
<dbReference type="PANTHER" id="PTHR47480:SF1">
    <property type="entry name" value="EG45-LIKE DOMAIN CONTAINING PROTEIN 1"/>
    <property type="match status" value="1"/>
</dbReference>
<dbReference type="InterPro" id="IPR036908">
    <property type="entry name" value="RlpA-like_sf"/>
</dbReference>
<sequence length="143" mass="15253">MSKPQQTLRIQWLVLCFTLAELFRFSHGDVGTAAQYDPPYLPTACYGDDASQFPENNVFGAAGEGTWDNGASCGRQYLVSCLSAEQKGTCVEGQTIQIKIVERATEAASQASSSGTTIVLSATAFATIANSSASKINIEFQQV</sequence>
<feature type="signal peptide" evidence="1">
    <location>
        <begin position="1"/>
        <end position="28"/>
    </location>
</feature>
<dbReference type="PANTHER" id="PTHR47480">
    <property type="entry name" value="EG45-LIKE DOMAIN CONTAINING PROTEIN"/>
    <property type="match status" value="1"/>
</dbReference>
<dbReference type="Proteomes" id="UP001141806">
    <property type="component" value="Unassembled WGS sequence"/>
</dbReference>
<dbReference type="AlphaFoldDB" id="A0A9Q0JRE0"/>
<keyword evidence="1" id="KW-0732">Signal</keyword>
<evidence type="ECO:0000259" key="2">
    <source>
        <dbReference type="PROSITE" id="PS50842"/>
    </source>
</evidence>
<dbReference type="OrthoDB" id="587249at2759"/>
<dbReference type="InterPro" id="IPR009009">
    <property type="entry name" value="RlpA-like_DPBB"/>
</dbReference>
<dbReference type="PROSITE" id="PS50842">
    <property type="entry name" value="EXPANSIN_EG45"/>
    <property type="match status" value="1"/>
</dbReference>
<feature type="domain" description="Expansin-like EG45" evidence="2">
    <location>
        <begin position="42"/>
        <end position="143"/>
    </location>
</feature>
<evidence type="ECO:0000313" key="3">
    <source>
        <dbReference type="EMBL" id="KAJ4950029.1"/>
    </source>
</evidence>
<dbReference type="Pfam" id="PF03330">
    <property type="entry name" value="DPBB_1"/>
    <property type="match status" value="1"/>
</dbReference>